<comment type="caution">
    <text evidence="1">The sequence shown here is derived from an EMBL/GenBank/DDBJ whole genome shotgun (WGS) entry which is preliminary data.</text>
</comment>
<proteinExistence type="predicted"/>
<sequence>MLISEEAQAAARAIGNLVPAWWSEMDQTDKAAEIIQKAINEHATSLARRDYAD</sequence>
<dbReference type="EMBL" id="LAZR01004979">
    <property type="protein sequence ID" value="KKN03934.1"/>
    <property type="molecule type" value="Genomic_DNA"/>
</dbReference>
<organism evidence="1">
    <name type="scientific">marine sediment metagenome</name>
    <dbReference type="NCBI Taxonomy" id="412755"/>
    <lineage>
        <taxon>unclassified sequences</taxon>
        <taxon>metagenomes</taxon>
        <taxon>ecological metagenomes</taxon>
    </lineage>
</organism>
<gene>
    <name evidence="1" type="ORF">LCGC14_1102790</name>
</gene>
<evidence type="ECO:0000313" key="1">
    <source>
        <dbReference type="EMBL" id="KKN03934.1"/>
    </source>
</evidence>
<protein>
    <submittedName>
        <fullName evidence="1">Uncharacterized protein</fullName>
    </submittedName>
</protein>
<accession>A0A0F9MDJ7</accession>
<reference evidence="1" key="1">
    <citation type="journal article" date="2015" name="Nature">
        <title>Complex archaea that bridge the gap between prokaryotes and eukaryotes.</title>
        <authorList>
            <person name="Spang A."/>
            <person name="Saw J.H."/>
            <person name="Jorgensen S.L."/>
            <person name="Zaremba-Niedzwiedzka K."/>
            <person name="Martijn J."/>
            <person name="Lind A.E."/>
            <person name="van Eijk R."/>
            <person name="Schleper C."/>
            <person name="Guy L."/>
            <person name="Ettema T.J."/>
        </authorList>
    </citation>
    <scope>NUCLEOTIDE SEQUENCE</scope>
</reference>
<name>A0A0F9MDJ7_9ZZZZ</name>
<dbReference type="AlphaFoldDB" id="A0A0F9MDJ7"/>